<keyword evidence="2" id="KW-1185">Reference proteome</keyword>
<evidence type="ECO:0000313" key="2">
    <source>
        <dbReference type="Proteomes" id="UP000838686"/>
    </source>
</evidence>
<reference evidence="1" key="1">
    <citation type="submission" date="2022-01" db="EMBL/GenBank/DDBJ databases">
        <authorList>
            <person name="Criscuolo A."/>
        </authorList>
    </citation>
    <scope>NUCLEOTIDE SEQUENCE</scope>
    <source>
        <strain evidence="1">CIP111893</strain>
    </source>
</reference>
<sequence>MIPETVVPKDVYRDAFKQYVFDLAMKWLGLRAELSLPSLVLDKIEAVSGENHRAVYLKYLLPLAEPDYIGLVPTDIIVQMHKVLHSLRMNDLAYNDFMVNRFCDIFLESVDCKGLLYTPLPEGYKDLQKLVWMFVQAFRKNVAPQYSQGHEVI</sequence>
<gene>
    <name evidence="1" type="ORF">PAECIP111893_04108</name>
</gene>
<dbReference type="RefSeq" id="WP_236344438.1">
    <property type="nucleotide sequence ID" value="NZ_CAKMMF010000026.1"/>
</dbReference>
<name>A0ABN8GXY1_9BACL</name>
<evidence type="ECO:0000313" key="1">
    <source>
        <dbReference type="EMBL" id="CAH1216370.1"/>
    </source>
</evidence>
<organism evidence="1 2">
    <name type="scientific">Paenibacillus plantiphilus</name>
    <dbReference type="NCBI Taxonomy" id="2905650"/>
    <lineage>
        <taxon>Bacteria</taxon>
        <taxon>Bacillati</taxon>
        <taxon>Bacillota</taxon>
        <taxon>Bacilli</taxon>
        <taxon>Bacillales</taxon>
        <taxon>Paenibacillaceae</taxon>
        <taxon>Paenibacillus</taxon>
    </lineage>
</organism>
<accession>A0ABN8GXY1</accession>
<dbReference type="Proteomes" id="UP000838686">
    <property type="component" value="Unassembled WGS sequence"/>
</dbReference>
<dbReference type="EMBL" id="CAKMMF010000026">
    <property type="protein sequence ID" value="CAH1216370.1"/>
    <property type="molecule type" value="Genomic_DNA"/>
</dbReference>
<protein>
    <submittedName>
        <fullName evidence="1">Uncharacterized protein</fullName>
    </submittedName>
</protein>
<comment type="caution">
    <text evidence="1">The sequence shown here is derived from an EMBL/GenBank/DDBJ whole genome shotgun (WGS) entry which is preliminary data.</text>
</comment>
<proteinExistence type="predicted"/>